<feature type="transmembrane region" description="Helical" evidence="6">
    <location>
        <begin position="80"/>
        <end position="106"/>
    </location>
</feature>
<dbReference type="STRING" id="1548.CSCA_0597"/>
<evidence type="ECO:0000256" key="4">
    <source>
        <dbReference type="ARBA" id="ARBA00022989"/>
    </source>
</evidence>
<comment type="subcellular location">
    <subcellularLocation>
        <location evidence="1 6">Cell membrane</location>
        <topology evidence="1 6">Multi-pass membrane protein</topology>
    </subcellularLocation>
</comment>
<evidence type="ECO:0000256" key="6">
    <source>
        <dbReference type="RuleBase" id="RU366058"/>
    </source>
</evidence>
<dbReference type="AlphaFoldDB" id="A0A0E3M4R1"/>
<evidence type="ECO:0000256" key="5">
    <source>
        <dbReference type="ARBA" id="ARBA00023136"/>
    </source>
</evidence>
<evidence type="ECO:0000313" key="8">
    <source>
        <dbReference type="EMBL" id="AKA67722.1"/>
    </source>
</evidence>
<dbReference type="RefSeq" id="WP_029163656.1">
    <property type="nucleotide sequence ID" value="NZ_CP009933.1"/>
</dbReference>
<organism evidence="8 9">
    <name type="scientific">Clostridium scatologenes</name>
    <dbReference type="NCBI Taxonomy" id="1548"/>
    <lineage>
        <taxon>Bacteria</taxon>
        <taxon>Bacillati</taxon>
        <taxon>Bacillota</taxon>
        <taxon>Clostridia</taxon>
        <taxon>Eubacteriales</taxon>
        <taxon>Clostridiaceae</taxon>
        <taxon>Clostridium</taxon>
    </lineage>
</organism>
<keyword evidence="3 6" id="KW-0812">Transmembrane</keyword>
<dbReference type="Proteomes" id="UP000033115">
    <property type="component" value="Chromosome"/>
</dbReference>
<keyword evidence="4 6" id="KW-1133">Transmembrane helix</keyword>
<keyword evidence="9" id="KW-1185">Reference proteome</keyword>
<sequence>MNKSKKIFIFKMFMYLLGICATVLVLKYLPNIIELTMSLDKFRNYIVSLGKLGTIVFIFFQILQTVIAPIPGEVIQVAGGYIYGVSLGLTYTTVGMLLGAIIAFYFTRLIGDSFIKKLMNKKNSKWLNDIMDNKKFSIILFIIFFIPGLPKDFLIYVAGLTPIKPLKFFGILLVSRFPWLLASVSVGSNLHYRNYTSTIIIGSFALIAFILGIIYKDKIINKLSRNNNYKESYKIS</sequence>
<reference evidence="8 9" key="1">
    <citation type="journal article" date="2015" name="J. Biotechnol.">
        <title>Complete genome sequence of a malodorant-producing acetogen, Clostridium scatologenes ATCC 25775(T).</title>
        <authorList>
            <person name="Zhu Z."/>
            <person name="Guo T."/>
            <person name="Zheng H."/>
            <person name="Song T."/>
            <person name="Ouyang P."/>
            <person name="Xie J."/>
        </authorList>
    </citation>
    <scope>NUCLEOTIDE SEQUENCE [LARGE SCALE GENOMIC DNA]</scope>
    <source>
        <strain evidence="8 9">ATCC 25775</strain>
    </source>
</reference>
<evidence type="ECO:0000259" key="7">
    <source>
        <dbReference type="Pfam" id="PF09335"/>
    </source>
</evidence>
<name>A0A0E3M4R1_CLOSL</name>
<dbReference type="GO" id="GO:0005886">
    <property type="term" value="C:plasma membrane"/>
    <property type="evidence" value="ECO:0007669"/>
    <property type="project" value="UniProtKB-SubCell"/>
</dbReference>
<feature type="domain" description="VTT" evidence="7">
    <location>
        <begin position="70"/>
        <end position="188"/>
    </location>
</feature>
<dbReference type="EMBL" id="CP009933">
    <property type="protein sequence ID" value="AKA67722.1"/>
    <property type="molecule type" value="Genomic_DNA"/>
</dbReference>
<gene>
    <name evidence="8" type="ORF">CSCA_0597</name>
</gene>
<feature type="transmembrane region" description="Helical" evidence="6">
    <location>
        <begin position="136"/>
        <end position="156"/>
    </location>
</feature>
<protein>
    <recommendedName>
        <fullName evidence="6">TVP38/TMEM64 family membrane protein</fullName>
    </recommendedName>
</protein>
<feature type="transmembrane region" description="Helical" evidence="6">
    <location>
        <begin position="168"/>
        <end position="188"/>
    </location>
</feature>
<evidence type="ECO:0000256" key="1">
    <source>
        <dbReference type="ARBA" id="ARBA00004651"/>
    </source>
</evidence>
<feature type="transmembrane region" description="Helical" evidence="6">
    <location>
        <begin position="12"/>
        <end position="33"/>
    </location>
</feature>
<evidence type="ECO:0000313" key="9">
    <source>
        <dbReference type="Proteomes" id="UP000033115"/>
    </source>
</evidence>
<keyword evidence="5 6" id="KW-0472">Membrane</keyword>
<evidence type="ECO:0000256" key="2">
    <source>
        <dbReference type="ARBA" id="ARBA00022475"/>
    </source>
</evidence>
<accession>A0A0E3M4R1</accession>
<keyword evidence="2 6" id="KW-1003">Cell membrane</keyword>
<dbReference type="PANTHER" id="PTHR12677">
    <property type="entry name" value="GOLGI APPARATUS MEMBRANE PROTEIN TVP38-RELATED"/>
    <property type="match status" value="1"/>
</dbReference>
<proteinExistence type="inferred from homology"/>
<evidence type="ECO:0000256" key="3">
    <source>
        <dbReference type="ARBA" id="ARBA00022692"/>
    </source>
</evidence>
<dbReference type="HOGENOM" id="CLU_038944_5_1_9"/>
<feature type="transmembrane region" description="Helical" evidence="6">
    <location>
        <begin position="45"/>
        <end position="68"/>
    </location>
</feature>
<feature type="transmembrane region" description="Helical" evidence="6">
    <location>
        <begin position="194"/>
        <end position="215"/>
    </location>
</feature>
<dbReference type="KEGG" id="csq:CSCA_0597"/>
<dbReference type="InterPro" id="IPR015414">
    <property type="entry name" value="TMEM64"/>
</dbReference>
<dbReference type="Pfam" id="PF09335">
    <property type="entry name" value="VTT_dom"/>
    <property type="match status" value="1"/>
</dbReference>
<dbReference type="InterPro" id="IPR032816">
    <property type="entry name" value="VTT_dom"/>
</dbReference>
<comment type="similarity">
    <text evidence="6">Belongs to the TVP38/TMEM64 family.</text>
</comment>
<dbReference type="PANTHER" id="PTHR12677:SF59">
    <property type="entry name" value="GOLGI APPARATUS MEMBRANE PROTEIN TVP38-RELATED"/>
    <property type="match status" value="1"/>
</dbReference>